<protein>
    <submittedName>
        <fullName evidence="1">Uncharacterized protein</fullName>
    </submittedName>
</protein>
<dbReference type="EMBL" id="ML976669">
    <property type="protein sequence ID" value="KAF1975841.1"/>
    <property type="molecule type" value="Genomic_DNA"/>
</dbReference>
<dbReference type="Proteomes" id="UP000800036">
    <property type="component" value="Unassembled WGS sequence"/>
</dbReference>
<proteinExistence type="predicted"/>
<accession>A0A6A5VFC2</accession>
<sequence>MAILNLDETLVPYESGWQNWQAIVVLIVLVDRQPLQAIVIFHRVPGGRIHTHERESWRGINVQVYINAKA</sequence>
<evidence type="ECO:0000313" key="2">
    <source>
        <dbReference type="Proteomes" id="UP000800036"/>
    </source>
</evidence>
<keyword evidence="2" id="KW-1185">Reference proteome</keyword>
<dbReference type="AlphaFoldDB" id="A0A6A5VFC2"/>
<gene>
    <name evidence="1" type="ORF">BU23DRAFT_552323</name>
</gene>
<evidence type="ECO:0000313" key="1">
    <source>
        <dbReference type="EMBL" id="KAF1975841.1"/>
    </source>
</evidence>
<name>A0A6A5VFC2_9PLEO</name>
<reference evidence="1" key="1">
    <citation type="journal article" date="2020" name="Stud. Mycol.">
        <title>101 Dothideomycetes genomes: a test case for predicting lifestyles and emergence of pathogens.</title>
        <authorList>
            <person name="Haridas S."/>
            <person name="Albert R."/>
            <person name="Binder M."/>
            <person name="Bloem J."/>
            <person name="Labutti K."/>
            <person name="Salamov A."/>
            <person name="Andreopoulos B."/>
            <person name="Baker S."/>
            <person name="Barry K."/>
            <person name="Bills G."/>
            <person name="Bluhm B."/>
            <person name="Cannon C."/>
            <person name="Castanera R."/>
            <person name="Culley D."/>
            <person name="Daum C."/>
            <person name="Ezra D."/>
            <person name="Gonzalez J."/>
            <person name="Henrissat B."/>
            <person name="Kuo A."/>
            <person name="Liang C."/>
            <person name="Lipzen A."/>
            <person name="Lutzoni F."/>
            <person name="Magnuson J."/>
            <person name="Mondo S."/>
            <person name="Nolan M."/>
            <person name="Ohm R."/>
            <person name="Pangilinan J."/>
            <person name="Park H.-J."/>
            <person name="Ramirez L."/>
            <person name="Alfaro M."/>
            <person name="Sun H."/>
            <person name="Tritt A."/>
            <person name="Yoshinaga Y."/>
            <person name="Zwiers L.-H."/>
            <person name="Turgeon B."/>
            <person name="Goodwin S."/>
            <person name="Spatafora J."/>
            <person name="Crous P."/>
            <person name="Grigoriev I."/>
        </authorList>
    </citation>
    <scope>NUCLEOTIDE SEQUENCE</scope>
    <source>
        <strain evidence="1">CBS 107.79</strain>
    </source>
</reference>
<organism evidence="1 2">
    <name type="scientific">Bimuria novae-zelandiae CBS 107.79</name>
    <dbReference type="NCBI Taxonomy" id="1447943"/>
    <lineage>
        <taxon>Eukaryota</taxon>
        <taxon>Fungi</taxon>
        <taxon>Dikarya</taxon>
        <taxon>Ascomycota</taxon>
        <taxon>Pezizomycotina</taxon>
        <taxon>Dothideomycetes</taxon>
        <taxon>Pleosporomycetidae</taxon>
        <taxon>Pleosporales</taxon>
        <taxon>Massarineae</taxon>
        <taxon>Didymosphaeriaceae</taxon>
        <taxon>Bimuria</taxon>
    </lineage>
</organism>